<protein>
    <submittedName>
        <fullName evidence="8">DNA mismatch repair protein MSH4</fullName>
    </submittedName>
</protein>
<dbReference type="GO" id="GO:0006298">
    <property type="term" value="P:mismatch repair"/>
    <property type="evidence" value="ECO:0007669"/>
    <property type="project" value="InterPro"/>
</dbReference>
<dbReference type="GO" id="GO:0030983">
    <property type="term" value="F:mismatched DNA binding"/>
    <property type="evidence" value="ECO:0007669"/>
    <property type="project" value="InterPro"/>
</dbReference>
<dbReference type="FunFam" id="3.40.50.300:FF:002054">
    <property type="entry name" value="DNA mismatch repair protein MSH4"/>
    <property type="match status" value="1"/>
</dbReference>
<keyword evidence="2" id="KW-0547">Nucleotide-binding</keyword>
<reference evidence="8 9" key="1">
    <citation type="submission" date="2017-10" db="EMBL/GenBank/DDBJ databases">
        <title>Comparative genomics in systemic dimorphic fungi from Ajellomycetaceae.</title>
        <authorList>
            <person name="Munoz J.F."/>
            <person name="Mcewen J.G."/>
            <person name="Clay O.K."/>
            <person name="Cuomo C.A."/>
        </authorList>
    </citation>
    <scope>NUCLEOTIDE SEQUENCE [LARGE SCALE GENOMIC DNA]</scope>
    <source>
        <strain evidence="8 9">UAMH4076</strain>
    </source>
</reference>
<dbReference type="InterPro" id="IPR036187">
    <property type="entry name" value="DNA_mismatch_repair_MutS_sf"/>
</dbReference>
<keyword evidence="4" id="KW-0238">DNA-binding</keyword>
<dbReference type="InterPro" id="IPR007861">
    <property type="entry name" value="DNA_mismatch_repair_MutS_clamp"/>
</dbReference>
<dbReference type="Gene3D" id="3.40.50.300">
    <property type="entry name" value="P-loop containing nucleotide triphosphate hydrolases"/>
    <property type="match status" value="1"/>
</dbReference>
<dbReference type="GO" id="GO:0007131">
    <property type="term" value="P:reciprocal meiotic recombination"/>
    <property type="evidence" value="ECO:0007669"/>
    <property type="project" value="TreeGrafter"/>
</dbReference>
<evidence type="ECO:0000313" key="8">
    <source>
        <dbReference type="EMBL" id="PGH34360.1"/>
    </source>
</evidence>
<accession>A0A2B7ZM29</accession>
<dbReference type="PANTHER" id="PTHR11361:SF21">
    <property type="entry name" value="MUTS PROTEIN HOMOLOG 4"/>
    <property type="match status" value="1"/>
</dbReference>
<evidence type="ECO:0000256" key="1">
    <source>
        <dbReference type="ARBA" id="ARBA00006271"/>
    </source>
</evidence>
<evidence type="ECO:0000256" key="2">
    <source>
        <dbReference type="ARBA" id="ARBA00022741"/>
    </source>
</evidence>
<dbReference type="InterPro" id="IPR027417">
    <property type="entry name" value="P-loop_NTPase"/>
</dbReference>
<feature type="domain" description="DNA mismatch repair proteins mutS family" evidence="7">
    <location>
        <begin position="645"/>
        <end position="661"/>
    </location>
</feature>
<dbReference type="FunFam" id="1.10.1420.10:FF:000013">
    <property type="entry name" value="mutS protein homolog 4"/>
    <property type="match status" value="1"/>
</dbReference>
<comment type="caution">
    <text evidence="8">The sequence shown here is derived from an EMBL/GenBank/DDBJ whole genome shotgun (WGS) entry which is preliminary data.</text>
</comment>
<dbReference type="GO" id="GO:0005634">
    <property type="term" value="C:nucleus"/>
    <property type="evidence" value="ECO:0007669"/>
    <property type="project" value="TreeGrafter"/>
</dbReference>
<dbReference type="InterPro" id="IPR045076">
    <property type="entry name" value="MutS"/>
</dbReference>
<dbReference type="Gene3D" id="1.10.1420.10">
    <property type="match status" value="2"/>
</dbReference>
<dbReference type="VEuPathDB" id="FungiDB:EMCG_01313"/>
<dbReference type="SUPFAM" id="SSF53150">
    <property type="entry name" value="DNA repair protein MutS, domain II"/>
    <property type="match status" value="1"/>
</dbReference>
<evidence type="ECO:0000256" key="5">
    <source>
        <dbReference type="ARBA" id="ARBA00023254"/>
    </source>
</evidence>
<dbReference type="InterPro" id="IPR036678">
    <property type="entry name" value="MutS_con_dom_sf"/>
</dbReference>
<keyword evidence="9" id="KW-1185">Reference proteome</keyword>
<dbReference type="SUPFAM" id="SSF52540">
    <property type="entry name" value="P-loop containing nucleoside triphosphate hydrolases"/>
    <property type="match status" value="1"/>
</dbReference>
<gene>
    <name evidence="8" type="ORF">GX50_02843</name>
</gene>
<dbReference type="STRING" id="73230.A0A2B7ZM29"/>
<dbReference type="InterPro" id="IPR007696">
    <property type="entry name" value="DNA_mismatch_repair_MutS_core"/>
</dbReference>
<dbReference type="Pfam" id="PF05190">
    <property type="entry name" value="MutS_IV"/>
    <property type="match status" value="1"/>
</dbReference>
<feature type="region of interest" description="Disordered" evidence="6">
    <location>
        <begin position="831"/>
        <end position="888"/>
    </location>
</feature>
<feature type="region of interest" description="Disordered" evidence="6">
    <location>
        <begin position="1"/>
        <end position="42"/>
    </location>
</feature>
<dbReference type="PROSITE" id="PS00486">
    <property type="entry name" value="DNA_MISMATCH_REPAIR_2"/>
    <property type="match status" value="1"/>
</dbReference>
<dbReference type="InterPro" id="IPR000432">
    <property type="entry name" value="DNA_mismatch_repair_MutS_C"/>
</dbReference>
<keyword evidence="3" id="KW-0067">ATP-binding</keyword>
<dbReference type="Pfam" id="PF00488">
    <property type="entry name" value="MutS_V"/>
    <property type="match status" value="1"/>
</dbReference>
<organism evidence="8 9">
    <name type="scientific">[Emmonsia] crescens</name>
    <dbReference type="NCBI Taxonomy" id="73230"/>
    <lineage>
        <taxon>Eukaryota</taxon>
        <taxon>Fungi</taxon>
        <taxon>Dikarya</taxon>
        <taxon>Ascomycota</taxon>
        <taxon>Pezizomycotina</taxon>
        <taxon>Eurotiomycetes</taxon>
        <taxon>Eurotiomycetidae</taxon>
        <taxon>Onygenales</taxon>
        <taxon>Ajellomycetaceae</taxon>
        <taxon>Emergomyces</taxon>
    </lineage>
</organism>
<dbReference type="PANTHER" id="PTHR11361">
    <property type="entry name" value="DNA MISMATCH REPAIR PROTEIN MUTS FAMILY MEMBER"/>
    <property type="match status" value="1"/>
</dbReference>
<proteinExistence type="inferred from homology"/>
<dbReference type="InterPro" id="IPR017261">
    <property type="entry name" value="DNA_mismatch_repair_MutS/MSH"/>
</dbReference>
<dbReference type="PIRSF" id="PIRSF037677">
    <property type="entry name" value="DNA_mis_repair_Msh6"/>
    <property type="match status" value="1"/>
</dbReference>
<name>A0A2B7ZM29_9EURO</name>
<evidence type="ECO:0000256" key="6">
    <source>
        <dbReference type="SAM" id="MobiDB-lite"/>
    </source>
</evidence>
<feature type="compositionally biased region" description="Polar residues" evidence="6">
    <location>
        <begin position="851"/>
        <end position="865"/>
    </location>
</feature>
<feature type="compositionally biased region" description="Low complexity" evidence="6">
    <location>
        <begin position="872"/>
        <end position="885"/>
    </location>
</feature>
<evidence type="ECO:0000256" key="4">
    <source>
        <dbReference type="ARBA" id="ARBA00023125"/>
    </source>
</evidence>
<dbReference type="EMBL" id="PDND01000042">
    <property type="protein sequence ID" value="PGH34360.1"/>
    <property type="molecule type" value="Genomic_DNA"/>
</dbReference>
<evidence type="ECO:0000256" key="3">
    <source>
        <dbReference type="ARBA" id="ARBA00022840"/>
    </source>
</evidence>
<evidence type="ECO:0000259" key="7">
    <source>
        <dbReference type="PROSITE" id="PS00486"/>
    </source>
</evidence>
<dbReference type="Proteomes" id="UP000226031">
    <property type="component" value="Unassembled WGS sequence"/>
</dbReference>
<dbReference type="GO" id="GO:0140664">
    <property type="term" value="F:ATP-dependent DNA damage sensor activity"/>
    <property type="evidence" value="ECO:0007669"/>
    <property type="project" value="InterPro"/>
</dbReference>
<dbReference type="Pfam" id="PF05188">
    <property type="entry name" value="MutS_II"/>
    <property type="match status" value="1"/>
</dbReference>
<dbReference type="Pfam" id="PF05192">
    <property type="entry name" value="MutS_III"/>
    <property type="match status" value="1"/>
</dbReference>
<dbReference type="SMART" id="SM00533">
    <property type="entry name" value="MUTSd"/>
    <property type="match status" value="1"/>
</dbReference>
<dbReference type="AlphaFoldDB" id="A0A2B7ZM29"/>
<keyword evidence="5" id="KW-0469">Meiosis</keyword>
<dbReference type="GO" id="GO:0005524">
    <property type="term" value="F:ATP binding"/>
    <property type="evidence" value="ECO:0007669"/>
    <property type="project" value="UniProtKB-KW"/>
</dbReference>
<evidence type="ECO:0000313" key="9">
    <source>
        <dbReference type="Proteomes" id="UP000226031"/>
    </source>
</evidence>
<dbReference type="InterPro" id="IPR007860">
    <property type="entry name" value="DNA_mmatch_repair_MutS_con_dom"/>
</dbReference>
<sequence length="902" mass="100840">MPSTRFSSNPSYFPSYRNATTRRPTTAQSSSGYPRTVRPTTAGTSVASQEIICAISESRGISPTVGLAFVNLSTSEAVLCQVCDSQTYARTIHKLAVFDPTEILFMKTAREPRSKLYSIVEENLPQLTVTSIDRRLWAERTGHEYVEQLAFREDLESIKMSLEGNYFATCCLAAALTYIETEFSQTFSHHSLRIKYEPSEGSMLIDLSTIVSLELIQNLQNSKSRDCLFGVLNETLTPMGSRLLRSNVLQPSTEQAKLLARYDAVEELSTKEELFYSARQALKSFVDSDKVLTSLIVIPTKATFQHAEQSINNVIMLKTYVNAIKPIYQALSGAQSSLLLAIRNLCAPQEYDAIVDMINSTLNEDVTYQSRPLDLRNQRTYAVKAGINSLLDVARQTYKEANNDVVELASHLGDEYDLALDLRFETGRHYYFRLLVSTLDNTPLPDVFINIFKKKAYIEFQTLDLVKLNRKITDAHNEVINMSDRSIQELIEDIRSQIAGLFRVSESIALLDMLAAFAHLVTMQDYVRPEVTDTLAIKAGRHPIREKIHADKYVPNDAYATQQSRFQIITGCNMSGKSTYIRSLALMTVMAQIGCFVPAQYASFPIVRQLFARVSTDDNAEANVSTFSGEMREMSFILRNIEPKSMVIIDELGRGTSTTDGLAIAIAIAEALVESHALVWFTTHFHDLAKIMSERNGIVNLHLAVEMSPSTSKMTMLYKIADGFVKDKHYGLFLARLLPLPQPMLDKAKEVSEVLSLKIENQRKRSKTLAIAKRRKLILDVKEQLLQAREGALKGEALRIWLEKLQHEFTLRMVALDAEVDTAEDDLMDVDESRSIQPSASLDLDPEAIPTTESDPTTNVTTPSGRRSVPLSQSEKSPSIPWSSSGKGCFTAFSENATSSAL</sequence>
<comment type="similarity">
    <text evidence="1">Belongs to the DNA mismatch repair MutS family.</text>
</comment>
<dbReference type="SMART" id="SM00534">
    <property type="entry name" value="MUTSac"/>
    <property type="match status" value="1"/>
</dbReference>
<dbReference type="SUPFAM" id="SSF48334">
    <property type="entry name" value="DNA repair protein MutS, domain III"/>
    <property type="match status" value="1"/>
</dbReference>
<dbReference type="Gene3D" id="3.30.420.110">
    <property type="entry name" value="MutS, connector domain"/>
    <property type="match status" value="1"/>
</dbReference>